<dbReference type="Pfam" id="PF00990">
    <property type="entry name" value="GGDEF"/>
    <property type="match status" value="1"/>
</dbReference>
<sequence length="52" mass="5881">MSIKTRLFLTMSIGVTERALGAQEVGAIMKKADEALYRAKEARRNRVEMEIP</sequence>
<feature type="domain" description="GGDEF" evidence="1">
    <location>
        <begin position="1"/>
        <end position="52"/>
    </location>
</feature>
<proteinExistence type="predicted"/>
<dbReference type="InterPro" id="IPR029787">
    <property type="entry name" value="Nucleotide_cyclase"/>
</dbReference>
<dbReference type="Gene3D" id="3.30.70.270">
    <property type="match status" value="1"/>
</dbReference>
<dbReference type="SUPFAM" id="SSF55073">
    <property type="entry name" value="Nucleotide cyclase"/>
    <property type="match status" value="1"/>
</dbReference>
<organism evidence="2 3">
    <name type="scientific">Legionella lytica</name>
    <dbReference type="NCBI Taxonomy" id="96232"/>
    <lineage>
        <taxon>Bacteria</taxon>
        <taxon>Pseudomonadati</taxon>
        <taxon>Pseudomonadota</taxon>
        <taxon>Gammaproteobacteria</taxon>
        <taxon>Legionellales</taxon>
        <taxon>Legionellaceae</taxon>
        <taxon>Legionella</taxon>
    </lineage>
</organism>
<dbReference type="InterPro" id="IPR043128">
    <property type="entry name" value="Rev_trsase/Diguanyl_cyclase"/>
</dbReference>
<dbReference type="PROSITE" id="PS50887">
    <property type="entry name" value="GGDEF"/>
    <property type="match status" value="1"/>
</dbReference>
<protein>
    <submittedName>
        <fullName evidence="2">Diguanylate cyclase</fullName>
    </submittedName>
</protein>
<accession>A0ABY4YB08</accession>
<evidence type="ECO:0000313" key="2">
    <source>
        <dbReference type="EMBL" id="USQ14800.1"/>
    </source>
</evidence>
<dbReference type="InterPro" id="IPR000160">
    <property type="entry name" value="GGDEF_dom"/>
</dbReference>
<dbReference type="EMBL" id="CP071527">
    <property type="protein sequence ID" value="USQ14800.1"/>
    <property type="molecule type" value="Genomic_DNA"/>
</dbReference>
<keyword evidence="3" id="KW-1185">Reference proteome</keyword>
<name>A0ABY4YB08_9GAMM</name>
<gene>
    <name evidence="2" type="ORF">J2N86_05730</name>
</gene>
<evidence type="ECO:0000313" key="3">
    <source>
        <dbReference type="Proteomes" id="UP001057474"/>
    </source>
</evidence>
<reference evidence="2" key="1">
    <citation type="submission" date="2021-03" db="EMBL/GenBank/DDBJ databases">
        <title>Legionella lytica PCM 2298.</title>
        <authorList>
            <person name="Koper P."/>
        </authorList>
    </citation>
    <scope>NUCLEOTIDE SEQUENCE</scope>
    <source>
        <strain evidence="2">PCM 2298</strain>
    </source>
</reference>
<dbReference type="Proteomes" id="UP001057474">
    <property type="component" value="Chromosome"/>
</dbReference>
<evidence type="ECO:0000259" key="1">
    <source>
        <dbReference type="PROSITE" id="PS50887"/>
    </source>
</evidence>